<evidence type="ECO:0000256" key="2">
    <source>
        <dbReference type="ARBA" id="ARBA00007117"/>
    </source>
</evidence>
<evidence type="ECO:0000256" key="1">
    <source>
        <dbReference type="ARBA" id="ARBA00004123"/>
    </source>
</evidence>
<feature type="region of interest" description="Disordered" evidence="8">
    <location>
        <begin position="164"/>
        <end position="300"/>
    </location>
</feature>
<evidence type="ECO:0000313" key="9">
    <source>
        <dbReference type="EMBL" id="TKA28553.1"/>
    </source>
</evidence>
<gene>
    <name evidence="9" type="ORF">B0A54_16235</name>
</gene>
<evidence type="ECO:0000256" key="6">
    <source>
        <dbReference type="ARBA" id="ARBA00023242"/>
    </source>
</evidence>
<keyword evidence="3" id="KW-0156">Chromatin regulator</keyword>
<keyword evidence="6" id="KW-0539">Nucleus</keyword>
<reference evidence="9 10" key="1">
    <citation type="submission" date="2017-03" db="EMBL/GenBank/DDBJ databases">
        <title>Genomes of endolithic fungi from Antarctica.</title>
        <authorList>
            <person name="Coleine C."/>
            <person name="Masonjones S."/>
            <person name="Stajich J.E."/>
        </authorList>
    </citation>
    <scope>NUCLEOTIDE SEQUENCE [LARGE SCALE GENOMIC DNA]</scope>
    <source>
        <strain evidence="9 10">CCFEE 5311</strain>
    </source>
</reference>
<evidence type="ECO:0000256" key="4">
    <source>
        <dbReference type="ARBA" id="ARBA00023015"/>
    </source>
</evidence>
<dbReference type="GO" id="GO:0035267">
    <property type="term" value="C:NuA4 histone acetyltransferase complex"/>
    <property type="evidence" value="ECO:0007669"/>
    <property type="project" value="TreeGrafter"/>
</dbReference>
<comment type="function">
    <text evidence="7">Component of the NuA4 histone acetyltransferase complex which is involved in transcriptional activation of selected genes principally by acetylation of nucleosomal histone H4 and H2A. The NuA4 complex is also involved in DNA repair.</text>
</comment>
<sequence length="300" mass="33152">MPPRKRARISQATSPTSTSQPPTPAPAEAASPSKSEDKLLTDPWTDEEEIGLFKGLMTWKPTGIHKHFRLIALHQFLLNDGYIHPRNEHTRPAGIWRKLQTLYDLEALDEREDARQLSELSLESSNGEGDEEDDVYSEAGNKIHREDFALPDDTYADLKWRQRFASQEGSEDESPPALPDLNMAEEAPVRFTPSFTVEPSEAPTPSRRRGRPKGAAVKGKSKTIAPTSPPANKRRSARQAGSVAEEEEQEGEGEEDGCEDEEEEGEQSEESAPARSTRTARGRGGRGTAISRGRGRGRGK</sequence>
<feature type="compositionally biased region" description="Low complexity" evidence="8">
    <location>
        <begin position="10"/>
        <end position="33"/>
    </location>
</feature>
<evidence type="ECO:0000313" key="10">
    <source>
        <dbReference type="Proteomes" id="UP000310066"/>
    </source>
</evidence>
<evidence type="ECO:0000256" key="3">
    <source>
        <dbReference type="ARBA" id="ARBA00022853"/>
    </source>
</evidence>
<protein>
    <recommendedName>
        <fullName evidence="11">CT20 family protein</fullName>
    </recommendedName>
</protein>
<dbReference type="EMBL" id="NAJP01000116">
    <property type="protein sequence ID" value="TKA28553.1"/>
    <property type="molecule type" value="Genomic_DNA"/>
</dbReference>
<comment type="caution">
    <text evidence="9">The sequence shown here is derived from an EMBL/GenBank/DDBJ whole genome shotgun (WGS) entry which is preliminary data.</text>
</comment>
<evidence type="ECO:0000256" key="8">
    <source>
        <dbReference type="SAM" id="MobiDB-lite"/>
    </source>
</evidence>
<name>A0A4U0U0X0_9PEZI</name>
<dbReference type="STRING" id="329885.A0A4U0U0X0"/>
<feature type="compositionally biased region" description="Acidic residues" evidence="8">
    <location>
        <begin position="244"/>
        <end position="269"/>
    </location>
</feature>
<dbReference type="GO" id="GO:0006325">
    <property type="term" value="P:chromatin organization"/>
    <property type="evidence" value="ECO:0007669"/>
    <property type="project" value="UniProtKB-KW"/>
</dbReference>
<dbReference type="Pfam" id="PF07904">
    <property type="entry name" value="Eaf7"/>
    <property type="match status" value="1"/>
</dbReference>
<dbReference type="PANTHER" id="PTHR13581">
    <property type="entry name" value="MRG-BINDING PROTEIN"/>
    <property type="match status" value="1"/>
</dbReference>
<organism evidence="9 10">
    <name type="scientific">Friedmanniomyces endolithicus</name>
    <dbReference type="NCBI Taxonomy" id="329885"/>
    <lineage>
        <taxon>Eukaryota</taxon>
        <taxon>Fungi</taxon>
        <taxon>Dikarya</taxon>
        <taxon>Ascomycota</taxon>
        <taxon>Pezizomycotina</taxon>
        <taxon>Dothideomycetes</taxon>
        <taxon>Dothideomycetidae</taxon>
        <taxon>Mycosphaerellales</taxon>
        <taxon>Teratosphaeriaceae</taxon>
        <taxon>Friedmanniomyces</taxon>
    </lineage>
</organism>
<keyword evidence="4" id="KW-0805">Transcription regulation</keyword>
<evidence type="ECO:0000256" key="7">
    <source>
        <dbReference type="ARBA" id="ARBA00025178"/>
    </source>
</evidence>
<feature type="region of interest" description="Disordered" evidence="8">
    <location>
        <begin position="1"/>
        <end position="43"/>
    </location>
</feature>
<dbReference type="InterPro" id="IPR012423">
    <property type="entry name" value="Eaf7/MRGBP"/>
</dbReference>
<dbReference type="Proteomes" id="UP000310066">
    <property type="component" value="Unassembled WGS sequence"/>
</dbReference>
<accession>A0A4U0U0X0</accession>
<evidence type="ECO:0000256" key="5">
    <source>
        <dbReference type="ARBA" id="ARBA00023163"/>
    </source>
</evidence>
<dbReference type="OrthoDB" id="5595141at2759"/>
<dbReference type="PANTHER" id="PTHR13581:SF5">
    <property type="entry name" value="MRG_MORF4L-BINDING PROTEIN"/>
    <property type="match status" value="1"/>
</dbReference>
<feature type="region of interest" description="Disordered" evidence="8">
    <location>
        <begin position="116"/>
        <end position="136"/>
    </location>
</feature>
<dbReference type="GO" id="GO:0005634">
    <property type="term" value="C:nucleus"/>
    <property type="evidence" value="ECO:0007669"/>
    <property type="project" value="UniProtKB-SubCell"/>
</dbReference>
<proteinExistence type="inferred from homology"/>
<comment type="similarity">
    <text evidence="2">Belongs to the EAF7 family.</text>
</comment>
<keyword evidence="5" id="KW-0804">Transcription</keyword>
<feature type="compositionally biased region" description="Low complexity" evidence="8">
    <location>
        <begin position="117"/>
        <end position="127"/>
    </location>
</feature>
<comment type="subcellular location">
    <subcellularLocation>
        <location evidence="1">Nucleus</location>
    </subcellularLocation>
</comment>
<evidence type="ECO:0008006" key="11">
    <source>
        <dbReference type="Google" id="ProtNLM"/>
    </source>
</evidence>
<dbReference type="AlphaFoldDB" id="A0A4U0U0X0"/>
<dbReference type="GO" id="GO:0006357">
    <property type="term" value="P:regulation of transcription by RNA polymerase II"/>
    <property type="evidence" value="ECO:0007669"/>
    <property type="project" value="TreeGrafter"/>
</dbReference>